<accession>A0A1W1E7Q1</accession>
<dbReference type="PRINTS" id="PR00449">
    <property type="entry name" value="RASTRNSFRMNG"/>
</dbReference>
<dbReference type="InterPro" id="IPR050227">
    <property type="entry name" value="Rab"/>
</dbReference>
<dbReference type="NCBIfam" id="TIGR00231">
    <property type="entry name" value="small_GTP"/>
    <property type="match status" value="1"/>
</dbReference>
<dbReference type="PANTHER" id="PTHR47977">
    <property type="entry name" value="RAS-RELATED PROTEIN RAB"/>
    <property type="match status" value="1"/>
</dbReference>
<dbReference type="InterPro" id="IPR001806">
    <property type="entry name" value="Small_GTPase"/>
</dbReference>
<dbReference type="EMBL" id="FPIB01000004">
    <property type="protein sequence ID" value="SFV89891.1"/>
    <property type="molecule type" value="Genomic_DNA"/>
</dbReference>
<evidence type="ECO:0000256" key="2">
    <source>
        <dbReference type="ARBA" id="ARBA00023134"/>
    </source>
</evidence>
<dbReference type="Gene3D" id="3.40.50.300">
    <property type="entry name" value="P-loop containing nucleotide triphosphate hydrolases"/>
    <property type="match status" value="1"/>
</dbReference>
<dbReference type="GO" id="GO:0005525">
    <property type="term" value="F:GTP binding"/>
    <property type="evidence" value="ECO:0007669"/>
    <property type="project" value="UniProtKB-KW"/>
</dbReference>
<dbReference type="FunFam" id="3.40.50.300:FF:001447">
    <property type="entry name" value="Ras-related protein Rab-1B"/>
    <property type="match status" value="1"/>
</dbReference>
<dbReference type="InterPro" id="IPR005225">
    <property type="entry name" value="Small_GTP-bd"/>
</dbReference>
<proteinExistence type="predicted"/>
<dbReference type="SMART" id="SM00173">
    <property type="entry name" value="RAS"/>
    <property type="match status" value="1"/>
</dbReference>
<organism evidence="3">
    <name type="scientific">hydrothermal vent metagenome</name>
    <dbReference type="NCBI Taxonomy" id="652676"/>
    <lineage>
        <taxon>unclassified sequences</taxon>
        <taxon>metagenomes</taxon>
        <taxon>ecological metagenomes</taxon>
    </lineage>
</organism>
<dbReference type="PROSITE" id="PS51419">
    <property type="entry name" value="RAB"/>
    <property type="match status" value="1"/>
</dbReference>
<dbReference type="GO" id="GO:0003924">
    <property type="term" value="F:GTPase activity"/>
    <property type="evidence" value="ECO:0007669"/>
    <property type="project" value="InterPro"/>
</dbReference>
<dbReference type="AlphaFoldDB" id="A0A1W1E7Q1"/>
<gene>
    <name evidence="3" type="ORF">MNB_SV-4-728</name>
</gene>
<dbReference type="InterPro" id="IPR027417">
    <property type="entry name" value="P-loop_NTPase"/>
</dbReference>
<name>A0A1W1E7Q1_9ZZZZ</name>
<evidence type="ECO:0000256" key="1">
    <source>
        <dbReference type="ARBA" id="ARBA00022741"/>
    </source>
</evidence>
<protein>
    <submittedName>
        <fullName evidence="3">Mll3243 protein</fullName>
    </submittedName>
</protein>
<keyword evidence="1" id="KW-0547">Nucleotide-binding</keyword>
<sequence length="169" mass="18660">MISKKIILVGDFSTGKTSLIRRFVDNQFSDAYLSTIGVKISRKEIDVDGIVVQGLIWDIEGGTETKPVTETYIMGAHGAILVADITRKETIESIATYIKIVNRVSPAVPVILVLNKSDKLSEADRQKVYGYAKESYSELGEHIYLTSAKSGEGVGRMFEAIARLMLKEE</sequence>
<dbReference type="SMART" id="SM00174">
    <property type="entry name" value="RHO"/>
    <property type="match status" value="1"/>
</dbReference>
<dbReference type="SMART" id="SM00175">
    <property type="entry name" value="RAB"/>
    <property type="match status" value="1"/>
</dbReference>
<reference evidence="3" key="1">
    <citation type="submission" date="2016-10" db="EMBL/GenBank/DDBJ databases">
        <authorList>
            <person name="de Groot N.N."/>
        </authorList>
    </citation>
    <scope>NUCLEOTIDE SEQUENCE</scope>
</reference>
<dbReference type="CDD" id="cd00154">
    <property type="entry name" value="Rab"/>
    <property type="match status" value="1"/>
</dbReference>
<dbReference type="SUPFAM" id="SSF52540">
    <property type="entry name" value="P-loop containing nucleoside triphosphate hydrolases"/>
    <property type="match status" value="1"/>
</dbReference>
<evidence type="ECO:0000313" key="3">
    <source>
        <dbReference type="EMBL" id="SFV89891.1"/>
    </source>
</evidence>
<dbReference type="Pfam" id="PF00071">
    <property type="entry name" value="Ras"/>
    <property type="match status" value="1"/>
</dbReference>
<dbReference type="PROSITE" id="PS51421">
    <property type="entry name" value="RAS"/>
    <property type="match status" value="1"/>
</dbReference>
<keyword evidence="2" id="KW-0342">GTP-binding</keyword>